<feature type="region of interest" description="Disordered" evidence="1">
    <location>
        <begin position="1"/>
        <end position="24"/>
    </location>
</feature>
<reference evidence="2 3" key="1">
    <citation type="journal article" date="2023" name="bioRxiv">
        <title>High-quality genome assemblies of four members of thePodospora anserinaspecies complex.</title>
        <authorList>
            <person name="Ament-Velasquez S.L."/>
            <person name="Vogan A.A."/>
            <person name="Wallerman O."/>
            <person name="Hartmann F."/>
            <person name="Gautier V."/>
            <person name="Silar P."/>
            <person name="Giraud T."/>
            <person name="Johannesson H."/>
        </authorList>
    </citation>
    <scope>NUCLEOTIDE SEQUENCE [LARGE SCALE GENOMIC DNA]</scope>
    <source>
        <strain evidence="2 3">CBS 411.78</strain>
    </source>
</reference>
<dbReference type="RefSeq" id="XP_062765283.1">
    <property type="nucleotide sequence ID" value="XM_062905854.1"/>
</dbReference>
<dbReference type="EMBL" id="JAFFHB010000005">
    <property type="protein sequence ID" value="KAK4665317.1"/>
    <property type="molecule type" value="Genomic_DNA"/>
</dbReference>
<protein>
    <submittedName>
        <fullName evidence="2">Uncharacterized protein</fullName>
    </submittedName>
</protein>
<keyword evidence="3" id="KW-1185">Reference proteome</keyword>
<evidence type="ECO:0000313" key="2">
    <source>
        <dbReference type="EMBL" id="KAK4665317.1"/>
    </source>
</evidence>
<evidence type="ECO:0000313" key="3">
    <source>
        <dbReference type="Proteomes" id="UP001326199"/>
    </source>
</evidence>
<gene>
    <name evidence="2" type="ORF">QC763_0061160</name>
</gene>
<name>A0ABR0HBU8_9PEZI</name>
<organism evidence="2 3">
    <name type="scientific">Podospora pseudopauciseta</name>
    <dbReference type="NCBI Taxonomy" id="2093780"/>
    <lineage>
        <taxon>Eukaryota</taxon>
        <taxon>Fungi</taxon>
        <taxon>Dikarya</taxon>
        <taxon>Ascomycota</taxon>
        <taxon>Pezizomycotina</taxon>
        <taxon>Sordariomycetes</taxon>
        <taxon>Sordariomycetidae</taxon>
        <taxon>Sordariales</taxon>
        <taxon>Podosporaceae</taxon>
        <taxon>Podospora</taxon>
    </lineage>
</organism>
<proteinExistence type="predicted"/>
<comment type="caution">
    <text evidence="2">The sequence shown here is derived from an EMBL/GenBank/DDBJ whole genome shotgun (WGS) entry which is preliminary data.</text>
</comment>
<accession>A0ABR0HBU8</accession>
<sequence>MARRQDPDCATHPLATSLSQSHAPGHSLWSLWSVGETHHKQVFQVVWFDSPAWQLVGLCNDMPPDPTW</sequence>
<evidence type="ECO:0000256" key="1">
    <source>
        <dbReference type="SAM" id="MobiDB-lite"/>
    </source>
</evidence>
<dbReference type="GeneID" id="87925931"/>
<dbReference type="Proteomes" id="UP001326199">
    <property type="component" value="Unassembled WGS sequence"/>
</dbReference>